<dbReference type="PANTHER" id="PTHR21258">
    <property type="entry name" value="DOCKING PROTEIN RELATED"/>
    <property type="match status" value="1"/>
</dbReference>
<dbReference type="SMART" id="SM00233">
    <property type="entry name" value="PH"/>
    <property type="match status" value="1"/>
</dbReference>
<dbReference type="CDD" id="cd00821">
    <property type="entry name" value="PH"/>
    <property type="match status" value="1"/>
</dbReference>
<dbReference type="SMART" id="SM00310">
    <property type="entry name" value="PTBI"/>
    <property type="match status" value="1"/>
</dbReference>
<dbReference type="Pfam" id="PF02174">
    <property type="entry name" value="IRS"/>
    <property type="match status" value="1"/>
</dbReference>
<dbReference type="InterPro" id="IPR002404">
    <property type="entry name" value="IRS_PTB"/>
</dbReference>
<reference evidence="4" key="1">
    <citation type="submission" date="2015-09" db="EMBL/GenBank/DDBJ databases">
        <title>Scylla olivacea transcriptome.</title>
        <authorList>
            <person name="Ikhwanuddin M."/>
        </authorList>
    </citation>
    <scope>NUCLEOTIDE SEQUENCE</scope>
</reference>
<dbReference type="InterPro" id="IPR050996">
    <property type="entry name" value="Docking_Protein_DOK"/>
</dbReference>
<dbReference type="GO" id="GO:0007169">
    <property type="term" value="P:cell surface receptor protein tyrosine kinase signaling pathway"/>
    <property type="evidence" value="ECO:0007669"/>
    <property type="project" value="TreeGrafter"/>
</dbReference>
<feature type="domain" description="PH" evidence="2">
    <location>
        <begin position="16"/>
        <end position="123"/>
    </location>
</feature>
<dbReference type="InterPro" id="IPR011993">
    <property type="entry name" value="PH-like_dom_sf"/>
</dbReference>
<name>A0A0N7ZB05_SCYOL</name>
<dbReference type="EMBL" id="GDRN01091260">
    <property type="protein sequence ID" value="JAI60304.1"/>
    <property type="molecule type" value="Transcribed_RNA"/>
</dbReference>
<proteinExistence type="predicted"/>
<dbReference type="AlphaFoldDB" id="A0A0N7ZB05"/>
<dbReference type="Pfam" id="PF00169">
    <property type="entry name" value="PH"/>
    <property type="match status" value="1"/>
</dbReference>
<dbReference type="Gene3D" id="2.30.29.30">
    <property type="entry name" value="Pleckstrin-homology domain (PH domain)/Phosphotyrosine-binding domain (PTB)"/>
    <property type="match status" value="2"/>
</dbReference>
<dbReference type="PROSITE" id="PS50003">
    <property type="entry name" value="PH_DOMAIN"/>
    <property type="match status" value="1"/>
</dbReference>
<dbReference type="EMBL" id="GDRN01091261">
    <property type="protein sequence ID" value="JAI60303.1"/>
    <property type="molecule type" value="Transcribed_RNA"/>
</dbReference>
<evidence type="ECO:0000313" key="4">
    <source>
        <dbReference type="EMBL" id="JAI60304.1"/>
    </source>
</evidence>
<dbReference type="SUPFAM" id="SSF50729">
    <property type="entry name" value="PH domain-like"/>
    <property type="match status" value="2"/>
</dbReference>
<protein>
    <submittedName>
        <fullName evidence="4">Uncharacterized protein</fullName>
    </submittedName>
</protein>
<accession>A0A0N7ZB05</accession>
<organism evidence="4">
    <name type="scientific">Scylla olivacea</name>
    <name type="common">Orange mud crab</name>
    <name type="synonym">Cancer olivacea</name>
    <dbReference type="NCBI Taxonomy" id="85551"/>
    <lineage>
        <taxon>Eukaryota</taxon>
        <taxon>Metazoa</taxon>
        <taxon>Ecdysozoa</taxon>
        <taxon>Arthropoda</taxon>
        <taxon>Crustacea</taxon>
        <taxon>Multicrustacea</taxon>
        <taxon>Malacostraca</taxon>
        <taxon>Eumalacostraca</taxon>
        <taxon>Eucarida</taxon>
        <taxon>Decapoda</taxon>
        <taxon>Pleocyemata</taxon>
        <taxon>Brachyura</taxon>
        <taxon>Eubrachyura</taxon>
        <taxon>Portunoidea</taxon>
        <taxon>Portunidae</taxon>
        <taxon>Portuninae</taxon>
        <taxon>Scylla</taxon>
    </lineage>
</organism>
<feature type="region of interest" description="Disordered" evidence="1">
    <location>
        <begin position="255"/>
        <end position="276"/>
    </location>
</feature>
<dbReference type="SMART" id="SM01244">
    <property type="entry name" value="IRS"/>
    <property type="match status" value="1"/>
</dbReference>
<evidence type="ECO:0000259" key="3">
    <source>
        <dbReference type="PROSITE" id="PS51064"/>
    </source>
</evidence>
<dbReference type="PANTHER" id="PTHR21258:SF62">
    <property type="entry name" value="INSULIN RECEPTOR SUBSTRATE 1"/>
    <property type="match status" value="1"/>
</dbReference>
<dbReference type="GO" id="GO:0005737">
    <property type="term" value="C:cytoplasm"/>
    <property type="evidence" value="ECO:0007669"/>
    <property type="project" value="TreeGrafter"/>
</dbReference>
<evidence type="ECO:0000259" key="2">
    <source>
        <dbReference type="PROSITE" id="PS50003"/>
    </source>
</evidence>
<evidence type="ECO:0000256" key="1">
    <source>
        <dbReference type="SAM" id="MobiDB-lite"/>
    </source>
</evidence>
<feature type="domain" description="IRS-type PTB" evidence="3">
    <location>
        <begin position="155"/>
        <end position="258"/>
    </location>
</feature>
<dbReference type="PROSITE" id="PS51064">
    <property type="entry name" value="IRS_PTB"/>
    <property type="match status" value="1"/>
</dbReference>
<dbReference type="InterPro" id="IPR001849">
    <property type="entry name" value="PH_domain"/>
</dbReference>
<sequence>MSTLSKKSHLPCNVTMGLHEGTLHLRRKGALKKSKEYYATLVATSYNGVARLECYENEKHSLSLQPTFMVLGSDVVKVERITLPEKEMRNAFLISTRNQHYTFFVSTSRECDLWVDALQKTLFEGVQGPRHILLKDRISATAVNEVYESVDQVSPQKTDFLVKSDETTQARLGVYGSIKLVVEDESISLITPSYKMVVRWSLKDIRKFTVTSETFSLEAGRKSALGEGVFTFLTEEGDCINQLIDIKKKVIKEKNERTKHLPKPQTLAPPSKSQTFSPPPIQYASRTVNPSTSSDATYESIEELMISSNTKQRPSPAGNICPQQLALSNQDGHSTGTSVVPTRCCWSSPNSQDINSSAVNNHNTQVITGQRIIDQVPIYSEPEMITNAWKSHGYNGSDGEESLLYSNLEFTQSQKEENHYWVGGAARASVDVRQEKQDIQEESLYAVVDLSKKHKNK</sequence>